<gene>
    <name evidence="1" type="ORF">DACRYDRAFT_24665</name>
</gene>
<dbReference type="EMBL" id="JH795874">
    <property type="protein sequence ID" value="EJT98163.1"/>
    <property type="molecule type" value="Genomic_DNA"/>
</dbReference>
<protein>
    <submittedName>
        <fullName evidence="1">Uncharacterized protein</fullName>
    </submittedName>
</protein>
<evidence type="ECO:0000313" key="2">
    <source>
        <dbReference type="Proteomes" id="UP000030653"/>
    </source>
</evidence>
<dbReference type="HOGENOM" id="CLU_2102659_0_0_1"/>
<organism evidence="1 2">
    <name type="scientific">Dacryopinax primogenitus (strain DJM 731)</name>
    <name type="common">Brown rot fungus</name>
    <dbReference type="NCBI Taxonomy" id="1858805"/>
    <lineage>
        <taxon>Eukaryota</taxon>
        <taxon>Fungi</taxon>
        <taxon>Dikarya</taxon>
        <taxon>Basidiomycota</taxon>
        <taxon>Agaricomycotina</taxon>
        <taxon>Dacrymycetes</taxon>
        <taxon>Dacrymycetales</taxon>
        <taxon>Dacrymycetaceae</taxon>
        <taxon>Dacryopinax</taxon>
    </lineage>
</organism>
<dbReference type="Proteomes" id="UP000030653">
    <property type="component" value="Unassembled WGS sequence"/>
</dbReference>
<accession>M5FRA9</accession>
<proteinExistence type="predicted"/>
<dbReference type="GeneID" id="63688842"/>
<keyword evidence="2" id="KW-1185">Reference proteome</keyword>
<feature type="non-terminal residue" evidence="1">
    <location>
        <position position="116"/>
    </location>
</feature>
<reference evidence="1 2" key="1">
    <citation type="journal article" date="2012" name="Science">
        <title>The Paleozoic origin of enzymatic lignin decomposition reconstructed from 31 fungal genomes.</title>
        <authorList>
            <person name="Floudas D."/>
            <person name="Binder M."/>
            <person name="Riley R."/>
            <person name="Barry K."/>
            <person name="Blanchette R.A."/>
            <person name="Henrissat B."/>
            <person name="Martinez A.T."/>
            <person name="Otillar R."/>
            <person name="Spatafora J.W."/>
            <person name="Yadav J.S."/>
            <person name="Aerts A."/>
            <person name="Benoit I."/>
            <person name="Boyd A."/>
            <person name="Carlson A."/>
            <person name="Copeland A."/>
            <person name="Coutinho P.M."/>
            <person name="de Vries R.P."/>
            <person name="Ferreira P."/>
            <person name="Findley K."/>
            <person name="Foster B."/>
            <person name="Gaskell J."/>
            <person name="Glotzer D."/>
            <person name="Gorecki P."/>
            <person name="Heitman J."/>
            <person name="Hesse C."/>
            <person name="Hori C."/>
            <person name="Igarashi K."/>
            <person name="Jurgens J.A."/>
            <person name="Kallen N."/>
            <person name="Kersten P."/>
            <person name="Kohler A."/>
            <person name="Kuees U."/>
            <person name="Kumar T.K.A."/>
            <person name="Kuo A."/>
            <person name="LaButti K."/>
            <person name="Larrondo L.F."/>
            <person name="Lindquist E."/>
            <person name="Ling A."/>
            <person name="Lombard V."/>
            <person name="Lucas S."/>
            <person name="Lundell T."/>
            <person name="Martin R."/>
            <person name="McLaughlin D.J."/>
            <person name="Morgenstern I."/>
            <person name="Morin E."/>
            <person name="Murat C."/>
            <person name="Nagy L.G."/>
            <person name="Nolan M."/>
            <person name="Ohm R.A."/>
            <person name="Patyshakuliyeva A."/>
            <person name="Rokas A."/>
            <person name="Ruiz-Duenas F.J."/>
            <person name="Sabat G."/>
            <person name="Salamov A."/>
            <person name="Samejima M."/>
            <person name="Schmutz J."/>
            <person name="Slot J.C."/>
            <person name="St John F."/>
            <person name="Stenlid J."/>
            <person name="Sun H."/>
            <person name="Sun S."/>
            <person name="Syed K."/>
            <person name="Tsang A."/>
            <person name="Wiebenga A."/>
            <person name="Young D."/>
            <person name="Pisabarro A."/>
            <person name="Eastwood D.C."/>
            <person name="Martin F."/>
            <person name="Cullen D."/>
            <person name="Grigoriev I.V."/>
            <person name="Hibbett D.S."/>
        </authorList>
    </citation>
    <scope>NUCLEOTIDE SEQUENCE [LARGE SCALE GENOMIC DNA]</scope>
    <source>
        <strain evidence="1 2">DJM-731 SS1</strain>
    </source>
</reference>
<dbReference type="RefSeq" id="XP_040625061.1">
    <property type="nucleotide sequence ID" value="XM_040773780.1"/>
</dbReference>
<name>M5FRA9_DACPD</name>
<sequence length="116" mass="13312">ERNPLREGTLLNGTRATRLFDQEVSPIDADAALAVLPYRPPVRPRLIFSEEDESISLTLTRGLQMGKDRWAQVWLASVHKHFVPIRKMMTTRTTRKDLLCALLQEYAEMKHGHLCS</sequence>
<evidence type="ECO:0000313" key="1">
    <source>
        <dbReference type="EMBL" id="EJT98163.1"/>
    </source>
</evidence>
<dbReference type="AlphaFoldDB" id="M5FRA9"/>